<evidence type="ECO:0000313" key="12">
    <source>
        <dbReference type="Proteomes" id="UP001482620"/>
    </source>
</evidence>
<feature type="compositionally biased region" description="Pro residues" evidence="9">
    <location>
        <begin position="814"/>
        <end position="848"/>
    </location>
</feature>
<dbReference type="PROSITE" id="PS50016">
    <property type="entry name" value="ZF_PHD_2"/>
    <property type="match status" value="1"/>
</dbReference>
<organism evidence="11 12">
    <name type="scientific">Ilyodon furcidens</name>
    <name type="common">goldbreast splitfin</name>
    <dbReference type="NCBI Taxonomy" id="33524"/>
    <lineage>
        <taxon>Eukaryota</taxon>
        <taxon>Metazoa</taxon>
        <taxon>Chordata</taxon>
        <taxon>Craniata</taxon>
        <taxon>Vertebrata</taxon>
        <taxon>Euteleostomi</taxon>
        <taxon>Actinopterygii</taxon>
        <taxon>Neopterygii</taxon>
        <taxon>Teleostei</taxon>
        <taxon>Neoteleostei</taxon>
        <taxon>Acanthomorphata</taxon>
        <taxon>Ovalentaria</taxon>
        <taxon>Atherinomorphae</taxon>
        <taxon>Cyprinodontiformes</taxon>
        <taxon>Goodeidae</taxon>
        <taxon>Ilyodon</taxon>
    </lineage>
</organism>
<feature type="region of interest" description="Disordered" evidence="9">
    <location>
        <begin position="402"/>
        <end position="438"/>
    </location>
</feature>
<dbReference type="EMBL" id="JAHRIQ010024964">
    <property type="protein sequence ID" value="MEQ2229406.1"/>
    <property type="molecule type" value="Genomic_DNA"/>
</dbReference>
<feature type="region of interest" description="Disordered" evidence="9">
    <location>
        <begin position="792"/>
        <end position="848"/>
    </location>
</feature>
<feature type="compositionally biased region" description="Basic residues" evidence="9">
    <location>
        <begin position="306"/>
        <end position="319"/>
    </location>
</feature>
<feature type="compositionally biased region" description="Basic and acidic residues" evidence="9">
    <location>
        <begin position="628"/>
        <end position="653"/>
    </location>
</feature>
<keyword evidence="12" id="KW-1185">Reference proteome</keyword>
<dbReference type="PANTHER" id="PTHR46452:SF1">
    <property type="entry name" value="TRANSCRIPTION INITIATION FACTOR TFIID SUBUNIT 3"/>
    <property type="match status" value="1"/>
</dbReference>
<dbReference type="SMART" id="SM00576">
    <property type="entry name" value="BTP"/>
    <property type="match status" value="1"/>
</dbReference>
<evidence type="ECO:0000256" key="4">
    <source>
        <dbReference type="ARBA" id="ARBA00022833"/>
    </source>
</evidence>
<dbReference type="Gene3D" id="3.30.40.10">
    <property type="entry name" value="Zinc/RING finger domain, C3HC4 (zinc finger)"/>
    <property type="match status" value="1"/>
</dbReference>
<keyword evidence="4" id="KW-0862">Zinc</keyword>
<dbReference type="SMART" id="SM00249">
    <property type="entry name" value="PHD"/>
    <property type="match status" value="1"/>
</dbReference>
<evidence type="ECO:0000256" key="5">
    <source>
        <dbReference type="ARBA" id="ARBA00023015"/>
    </source>
</evidence>
<keyword evidence="3 8" id="KW-0863">Zinc-finger</keyword>
<feature type="compositionally biased region" description="Basic and acidic residues" evidence="9">
    <location>
        <begin position="713"/>
        <end position="756"/>
    </location>
</feature>
<feature type="region of interest" description="Disordered" evidence="9">
    <location>
        <begin position="169"/>
        <end position="340"/>
    </location>
</feature>
<protein>
    <submittedName>
        <fullName evidence="11">Transcription initiation factor TFIID subunit 3</fullName>
    </submittedName>
</protein>
<evidence type="ECO:0000256" key="9">
    <source>
        <dbReference type="SAM" id="MobiDB-lite"/>
    </source>
</evidence>
<dbReference type="InterPro" id="IPR013083">
    <property type="entry name" value="Znf_RING/FYVE/PHD"/>
</dbReference>
<proteinExistence type="predicted"/>
<evidence type="ECO:0000256" key="7">
    <source>
        <dbReference type="ARBA" id="ARBA00023242"/>
    </source>
</evidence>
<comment type="caution">
    <text evidence="11">The sequence shown here is derived from an EMBL/GenBank/DDBJ whole genome shotgun (WGS) entry which is preliminary data.</text>
</comment>
<gene>
    <name evidence="11" type="primary">TAF3</name>
    <name evidence="11" type="ORF">ILYODFUR_018453</name>
</gene>
<keyword evidence="7" id="KW-0539">Nucleus</keyword>
<evidence type="ECO:0000256" key="1">
    <source>
        <dbReference type="ARBA" id="ARBA00004123"/>
    </source>
</evidence>
<dbReference type="InterPro" id="IPR019786">
    <property type="entry name" value="Zinc_finger_PHD-type_CS"/>
</dbReference>
<dbReference type="CDD" id="cd15522">
    <property type="entry name" value="PHD_TAF3"/>
    <property type="match status" value="1"/>
</dbReference>
<dbReference type="CDD" id="cd22916">
    <property type="entry name" value="HFD_TAF3"/>
    <property type="match status" value="1"/>
</dbReference>
<evidence type="ECO:0000256" key="6">
    <source>
        <dbReference type="ARBA" id="ARBA00023163"/>
    </source>
</evidence>
<dbReference type="PANTHER" id="PTHR46452">
    <property type="entry name" value="TRANSCRIPTION INITIATION FACTOR TFIID SUBUNIT 3"/>
    <property type="match status" value="1"/>
</dbReference>
<feature type="compositionally biased region" description="Basic and acidic residues" evidence="9">
    <location>
        <begin position="688"/>
        <end position="700"/>
    </location>
</feature>
<dbReference type="Gene3D" id="1.10.20.10">
    <property type="entry name" value="Histone, subunit A"/>
    <property type="match status" value="1"/>
</dbReference>
<reference evidence="11 12" key="1">
    <citation type="submission" date="2021-06" db="EMBL/GenBank/DDBJ databases">
        <authorList>
            <person name="Palmer J.M."/>
        </authorList>
    </citation>
    <scope>NUCLEOTIDE SEQUENCE [LARGE SCALE GENOMIC DNA]</scope>
    <source>
        <strain evidence="12">if_2019</strain>
        <tissue evidence="11">Muscle</tissue>
    </source>
</reference>
<evidence type="ECO:0000256" key="2">
    <source>
        <dbReference type="ARBA" id="ARBA00022723"/>
    </source>
</evidence>
<dbReference type="Pfam" id="PF00628">
    <property type="entry name" value="PHD"/>
    <property type="match status" value="1"/>
</dbReference>
<feature type="compositionally biased region" description="Low complexity" evidence="9">
    <location>
        <begin position="793"/>
        <end position="809"/>
    </location>
</feature>
<feature type="region of interest" description="Disordered" evidence="9">
    <location>
        <begin position="470"/>
        <end position="582"/>
    </location>
</feature>
<feature type="compositionally biased region" description="Pro residues" evidence="9">
    <location>
        <begin position="482"/>
        <end position="495"/>
    </location>
</feature>
<feature type="compositionally biased region" description="Basic and acidic residues" evidence="9">
    <location>
        <begin position="535"/>
        <end position="582"/>
    </location>
</feature>
<dbReference type="SUPFAM" id="SSF57903">
    <property type="entry name" value="FYVE/PHD zinc finger"/>
    <property type="match status" value="1"/>
</dbReference>
<dbReference type="Proteomes" id="UP001482620">
    <property type="component" value="Unassembled WGS sequence"/>
</dbReference>
<dbReference type="InterPro" id="IPR006565">
    <property type="entry name" value="BTP"/>
</dbReference>
<dbReference type="InterPro" id="IPR011011">
    <property type="entry name" value="Znf_FYVE_PHD"/>
</dbReference>
<feature type="compositionally biased region" description="Basic and acidic residues" evidence="9">
    <location>
        <begin position="174"/>
        <end position="185"/>
    </location>
</feature>
<feature type="compositionally biased region" description="Basic and acidic residues" evidence="9">
    <location>
        <begin position="609"/>
        <end position="619"/>
    </location>
</feature>
<evidence type="ECO:0000313" key="11">
    <source>
        <dbReference type="EMBL" id="MEQ2229406.1"/>
    </source>
</evidence>
<keyword evidence="6" id="KW-0804">Transcription</keyword>
<comment type="subcellular location">
    <subcellularLocation>
        <location evidence="1">Nucleus</location>
    </subcellularLocation>
</comment>
<dbReference type="InterPro" id="IPR019787">
    <property type="entry name" value="Znf_PHD-finger"/>
</dbReference>
<dbReference type="Pfam" id="PF07524">
    <property type="entry name" value="Bromo_TP"/>
    <property type="match status" value="1"/>
</dbReference>
<evidence type="ECO:0000256" key="3">
    <source>
        <dbReference type="ARBA" id="ARBA00022771"/>
    </source>
</evidence>
<accession>A0ABV0TAD8</accession>
<evidence type="ECO:0000256" key="8">
    <source>
        <dbReference type="PROSITE-ProRule" id="PRU00146"/>
    </source>
</evidence>
<dbReference type="PROSITE" id="PS01359">
    <property type="entry name" value="ZF_PHD_1"/>
    <property type="match status" value="1"/>
</dbReference>
<feature type="domain" description="PHD-type" evidence="10">
    <location>
        <begin position="882"/>
        <end position="932"/>
    </location>
</feature>
<name>A0ABV0TAD8_9TELE</name>
<keyword evidence="5" id="KW-0805">Transcription regulation</keyword>
<sequence length="946" mass="105878">MCENYARSLLRVSVAQICQALGWDAVQLTACDLLSDVLHRYIQQLARVCHRYSELYGRTDPVLDDLSQAFRLMGVNLSELEDYVNNLEPVPFTHQTPLFPVNKNNVLQFPQAGVRDAEERKDYIPEYMPPLVSLQEAEEEEEEVPPDMGTSAEAMQVALEEDEEEIDEDEMVNDENHPLKRHLDSPDAALGMMPTSKRPRMYPGLSPEWGVEPREPLTSLNPQRVPPGILPSHDSLDPLSPETPSGALPPFRPQPVIPKHSDQKALATPVRKPKVSSPGRQRTKSPKGVIPVPVAGSPIHSPKPSKERKKSPGRTKSPKSPKSPKMSSLKAPPPQIKVEGLHKLPLSAVSERMGKENIHLHPGLEDLQIPEGSFKKLEPDNTAIDDSITAVIARACAEREPDPFAFSSGSDSDSNGFSSPRRLTIMEPSTPKVSIGAGNFIKDTSTPLYPHAPHAHIGLGNWTLDDSINEVIRKANQGGPSALPPPPPPPPPPNPADYVSSGSASPPTPEPLLKVFEERNKIIPPADVKKKLKKELKTKMKKKEKDKPKDKDREKDKSKLKEKNKEKNREKNKEFSKDIKMPWKEFGMKDEDFFMPRDFTLPEGSIKIKSRDGEGPKKEKEKHKDKKKDKEKSKKDKDKKEKNKDRSKEEKQKQSALSTFSLVDIPPLFSPSTCLRVPSMLPSLAPILHEKEVKSKEKEKKKDKKEKKKKKDKDKEREKAKEKEREKEEKRKEKEREKEKREKEKEKEKEKIRLEKVKMETPAVLPSPVIPRLTLRVGAGQDKIVISKVVSNSAPKAPGTKTPAAKSAPGNRPRTPPPPPILPPVVPTLPPASPLPPTPPPASSLLPPPMMPPAASIKTPVRSVVTETVSTYVVRDEWGNQIWICPGCNKPDDGSPMIGCDDCDDWYHWPCVGILTPPPEDQPWFCVKCSSKKKDKKHKKKKHKPH</sequence>
<dbReference type="InterPro" id="IPR001965">
    <property type="entry name" value="Znf_PHD"/>
</dbReference>
<keyword evidence="2" id="KW-0479">Metal-binding</keyword>
<feature type="compositionally biased region" description="Low complexity" evidence="9">
    <location>
        <begin position="320"/>
        <end position="330"/>
    </location>
</feature>
<feature type="compositionally biased region" description="Low complexity" evidence="9">
    <location>
        <begin position="403"/>
        <end position="420"/>
    </location>
</feature>
<dbReference type="InterPro" id="IPR009072">
    <property type="entry name" value="Histone-fold"/>
</dbReference>
<evidence type="ECO:0000259" key="10">
    <source>
        <dbReference type="PROSITE" id="PS50016"/>
    </source>
</evidence>
<feature type="compositionally biased region" description="Basic residues" evidence="9">
    <location>
        <begin position="701"/>
        <end position="712"/>
    </location>
</feature>
<feature type="region of interest" description="Disordered" evidence="9">
    <location>
        <begin position="600"/>
        <end position="756"/>
    </location>
</feature>